<dbReference type="Proteomes" id="UP001167796">
    <property type="component" value="Unassembled WGS sequence"/>
</dbReference>
<reference evidence="1" key="1">
    <citation type="submission" date="2023-07" db="EMBL/GenBank/DDBJ databases">
        <authorList>
            <person name="Kim M.K."/>
        </authorList>
    </citation>
    <scope>NUCLEOTIDE SEQUENCE</scope>
    <source>
        <strain evidence="1">M29</strain>
    </source>
</reference>
<keyword evidence="2" id="KW-1185">Reference proteome</keyword>
<sequence>MEVTNEIKDALKQFADRLPSTEHVEKAPRLGAELIKKYGGKLKQPDGSPLNPTHRYRIGGGDVAVNHYKRLLRVFETEGMPGVVEYLQPYEAFLHTPDSEAQAQAEAAALALAMAPDVAPVDKPTGPRLAEGFPEGRFEMNCSTCPLSTCSASCSAEAHTPAPAPKVKKRKAGRVAVISKSIAE</sequence>
<organism evidence="1 2">
    <name type="scientific">Hymenobacter mellowenesis</name>
    <dbReference type="NCBI Taxonomy" id="3063995"/>
    <lineage>
        <taxon>Bacteria</taxon>
        <taxon>Pseudomonadati</taxon>
        <taxon>Bacteroidota</taxon>
        <taxon>Cytophagia</taxon>
        <taxon>Cytophagales</taxon>
        <taxon>Hymenobacteraceae</taxon>
        <taxon>Hymenobacter</taxon>
    </lineage>
</organism>
<evidence type="ECO:0000313" key="2">
    <source>
        <dbReference type="Proteomes" id="UP001167796"/>
    </source>
</evidence>
<comment type="caution">
    <text evidence="1">The sequence shown here is derived from an EMBL/GenBank/DDBJ whole genome shotgun (WGS) entry which is preliminary data.</text>
</comment>
<dbReference type="EMBL" id="JAUQSX010000025">
    <property type="protein sequence ID" value="MDO7849912.1"/>
    <property type="molecule type" value="Genomic_DNA"/>
</dbReference>
<proteinExistence type="predicted"/>
<name>A0ABT9AJ64_9BACT</name>
<accession>A0ABT9AJ64</accession>
<dbReference type="RefSeq" id="WP_305014571.1">
    <property type="nucleotide sequence ID" value="NZ_JAUQSX010000025.1"/>
</dbReference>
<protein>
    <submittedName>
        <fullName evidence="1">Uncharacterized protein</fullName>
    </submittedName>
</protein>
<gene>
    <name evidence="1" type="ORF">Q5H92_26370</name>
</gene>
<evidence type="ECO:0000313" key="1">
    <source>
        <dbReference type="EMBL" id="MDO7849912.1"/>
    </source>
</evidence>